<name>T1GM65_MEGSC</name>
<protein>
    <submittedName>
        <fullName evidence="2">Uncharacterized protein</fullName>
    </submittedName>
</protein>
<keyword evidence="1" id="KW-0732">Signal</keyword>
<dbReference type="HOGENOM" id="CLU_2199653_0_0_1"/>
<dbReference type="Proteomes" id="UP000015102">
    <property type="component" value="Unassembled WGS sequence"/>
</dbReference>
<keyword evidence="3" id="KW-1185">Reference proteome</keyword>
<dbReference type="EMBL" id="CAQQ02190163">
    <property type="status" value="NOT_ANNOTATED_CDS"/>
    <property type="molecule type" value="Genomic_DNA"/>
</dbReference>
<sequence>MNKLIVCALFLSCFALVLAVPRPAPQRAAVAESKIEDLEAGDSEKDDLKGSASYGYGYYGGLGGYYGGGYYPYHGAYGYPYYSYGLGYPYYGGYGLHGHYY</sequence>
<proteinExistence type="predicted"/>
<dbReference type="OMA" id="YGGGYWP"/>
<feature type="chain" id="PRO_5004588401" evidence="1">
    <location>
        <begin position="20"/>
        <end position="101"/>
    </location>
</feature>
<organism evidence="2 3">
    <name type="scientific">Megaselia scalaris</name>
    <name type="common">Humpbacked fly</name>
    <name type="synonym">Phora scalaris</name>
    <dbReference type="NCBI Taxonomy" id="36166"/>
    <lineage>
        <taxon>Eukaryota</taxon>
        <taxon>Metazoa</taxon>
        <taxon>Ecdysozoa</taxon>
        <taxon>Arthropoda</taxon>
        <taxon>Hexapoda</taxon>
        <taxon>Insecta</taxon>
        <taxon>Pterygota</taxon>
        <taxon>Neoptera</taxon>
        <taxon>Endopterygota</taxon>
        <taxon>Diptera</taxon>
        <taxon>Brachycera</taxon>
        <taxon>Muscomorpha</taxon>
        <taxon>Platypezoidea</taxon>
        <taxon>Phoridae</taxon>
        <taxon>Megaseliini</taxon>
        <taxon>Megaselia</taxon>
    </lineage>
</organism>
<reference evidence="2" key="2">
    <citation type="submission" date="2015-06" db="UniProtKB">
        <authorList>
            <consortium name="EnsemblMetazoa"/>
        </authorList>
    </citation>
    <scope>IDENTIFICATION</scope>
</reference>
<evidence type="ECO:0000256" key="1">
    <source>
        <dbReference type="SAM" id="SignalP"/>
    </source>
</evidence>
<dbReference type="AlphaFoldDB" id="T1GM65"/>
<feature type="signal peptide" evidence="1">
    <location>
        <begin position="1"/>
        <end position="19"/>
    </location>
</feature>
<reference evidence="3" key="1">
    <citation type="submission" date="2013-02" db="EMBL/GenBank/DDBJ databases">
        <authorList>
            <person name="Hughes D."/>
        </authorList>
    </citation>
    <scope>NUCLEOTIDE SEQUENCE</scope>
    <source>
        <strain>Durham</strain>
        <strain evidence="3">NC isolate 2 -- Noor lab</strain>
    </source>
</reference>
<dbReference type="EnsemblMetazoa" id="MESCA004633-RA">
    <property type="protein sequence ID" value="MESCA004633-PA"/>
    <property type="gene ID" value="MESCA004633"/>
</dbReference>
<evidence type="ECO:0000313" key="3">
    <source>
        <dbReference type="Proteomes" id="UP000015102"/>
    </source>
</evidence>
<accession>T1GM65</accession>
<evidence type="ECO:0000313" key="2">
    <source>
        <dbReference type="EnsemblMetazoa" id="MESCA004633-PA"/>
    </source>
</evidence>